<sequence>MIIKEINFNDHKDQFDIILENKKIFHANYKLYNELNLYRGKELSSDDLKQLIEYDNFTNLLSISINFISYRIRTEKEIVNRLKKEKATEVEIENIVSYLKNLNMIDDLSFTKVFYNNKSQVNKWSSKKIKYELYLKGISNEVFDNVIEDTYETDFNNAVHIIKKKYNIWKNKYDKYKLKNKIYSTLSQKGFSYDIITAVIEEFHD</sequence>
<proteinExistence type="predicted"/>
<name>A0AC61MPQ4_9FIRM</name>
<protein>
    <submittedName>
        <fullName evidence="1">RecX family transcriptional regulator</fullName>
    </submittedName>
</protein>
<organism evidence="1 2">
    <name type="scientific">Miniphocaeibacter halophilus</name>
    <dbReference type="NCBI Taxonomy" id="2931922"/>
    <lineage>
        <taxon>Bacteria</taxon>
        <taxon>Bacillati</taxon>
        <taxon>Bacillota</taxon>
        <taxon>Tissierellia</taxon>
        <taxon>Tissierellales</taxon>
        <taxon>Peptoniphilaceae</taxon>
        <taxon>Miniphocaeibacter</taxon>
    </lineage>
</organism>
<accession>A0AC61MPQ4</accession>
<keyword evidence="2" id="KW-1185">Reference proteome</keyword>
<reference evidence="1 2" key="1">
    <citation type="journal article" date="2022" name="Int. J. Syst. Evol. Microbiol.">
        <title>Miniphocaeibacter halophilus sp. nov., an ammonium-tolerant acetate-producing bacterium isolated from a biogas system.</title>
        <authorList>
            <person name="Schnurer A."/>
            <person name="Singh A."/>
            <person name="Bi S."/>
            <person name="Qiao W."/>
            <person name="Westerholm M."/>
        </authorList>
    </citation>
    <scope>NUCLEOTIDE SEQUENCE [LARGE SCALE GENOMIC DNA]</scope>
    <source>
        <strain evidence="1 2">AMB_01</strain>
    </source>
</reference>
<gene>
    <name evidence="1" type="ORF">JFY71_09825</name>
</gene>
<dbReference type="Proteomes" id="UP000595814">
    <property type="component" value="Chromosome"/>
</dbReference>
<dbReference type="EMBL" id="CP066744">
    <property type="protein sequence ID" value="QQK07580.1"/>
    <property type="molecule type" value="Genomic_DNA"/>
</dbReference>
<evidence type="ECO:0000313" key="1">
    <source>
        <dbReference type="EMBL" id="QQK07580.1"/>
    </source>
</evidence>
<evidence type="ECO:0000313" key="2">
    <source>
        <dbReference type="Proteomes" id="UP000595814"/>
    </source>
</evidence>